<dbReference type="PANTHER" id="PTHR11738:SF186">
    <property type="entry name" value="OSTEOCLAST-ASSOCIATED IMMUNOGLOBULIN-LIKE RECEPTOR"/>
    <property type="match status" value="1"/>
</dbReference>
<evidence type="ECO:0000256" key="3">
    <source>
        <dbReference type="SAM" id="Phobius"/>
    </source>
</evidence>
<protein>
    <recommendedName>
        <fullName evidence="7">Ig-like domain-containing protein</fullName>
    </recommendedName>
</protein>
<comment type="caution">
    <text evidence="5">The sequence shown here is derived from an EMBL/GenBank/DDBJ whole genome shotgun (WGS) entry which is preliminary data.</text>
</comment>
<feature type="signal peptide" evidence="4">
    <location>
        <begin position="1"/>
        <end position="27"/>
    </location>
</feature>
<feature type="region of interest" description="Disordered" evidence="2">
    <location>
        <begin position="121"/>
        <end position="142"/>
    </location>
</feature>
<dbReference type="Gene3D" id="2.60.40.10">
    <property type="entry name" value="Immunoglobulins"/>
    <property type="match status" value="1"/>
</dbReference>
<dbReference type="EMBL" id="JBBPFD010000004">
    <property type="protein sequence ID" value="KAK7929956.1"/>
    <property type="molecule type" value="Genomic_DNA"/>
</dbReference>
<reference evidence="6" key="1">
    <citation type="submission" date="2024-04" db="EMBL/GenBank/DDBJ databases">
        <title>Salinicola lusitanus LLJ914,a marine bacterium isolated from the Okinawa Trough.</title>
        <authorList>
            <person name="Li J."/>
        </authorList>
    </citation>
    <scope>NUCLEOTIDE SEQUENCE [LARGE SCALE GENOMIC DNA]</scope>
</reference>
<proteinExistence type="predicted"/>
<evidence type="ECO:0000256" key="4">
    <source>
        <dbReference type="SAM" id="SignalP"/>
    </source>
</evidence>
<keyword evidence="3" id="KW-0812">Transmembrane</keyword>
<feature type="chain" id="PRO_5043665152" description="Ig-like domain-containing protein" evidence="4">
    <location>
        <begin position="28"/>
        <end position="398"/>
    </location>
</feature>
<dbReference type="PANTHER" id="PTHR11738">
    <property type="entry name" value="MHC CLASS I NK CELL RECEPTOR"/>
    <property type="match status" value="1"/>
</dbReference>
<dbReference type="SUPFAM" id="SSF48726">
    <property type="entry name" value="Immunoglobulin"/>
    <property type="match status" value="1"/>
</dbReference>
<organism evidence="5 6">
    <name type="scientific">Mugilogobius chulae</name>
    <name type="common">yellowstripe goby</name>
    <dbReference type="NCBI Taxonomy" id="88201"/>
    <lineage>
        <taxon>Eukaryota</taxon>
        <taxon>Metazoa</taxon>
        <taxon>Chordata</taxon>
        <taxon>Craniata</taxon>
        <taxon>Vertebrata</taxon>
        <taxon>Euteleostomi</taxon>
        <taxon>Actinopterygii</taxon>
        <taxon>Neopterygii</taxon>
        <taxon>Teleostei</taxon>
        <taxon>Neoteleostei</taxon>
        <taxon>Acanthomorphata</taxon>
        <taxon>Gobiaria</taxon>
        <taxon>Gobiiformes</taxon>
        <taxon>Gobioidei</taxon>
        <taxon>Gobiidae</taxon>
        <taxon>Gobionellinae</taxon>
        <taxon>Mugilogobius</taxon>
    </lineage>
</organism>
<gene>
    <name evidence="5" type="ORF">WMY93_006351</name>
</gene>
<feature type="transmembrane region" description="Helical" evidence="3">
    <location>
        <begin position="303"/>
        <end position="327"/>
    </location>
</feature>
<evidence type="ECO:0000256" key="1">
    <source>
        <dbReference type="ARBA" id="ARBA00023157"/>
    </source>
</evidence>
<dbReference type="InterPro" id="IPR036179">
    <property type="entry name" value="Ig-like_dom_sf"/>
</dbReference>
<dbReference type="InterPro" id="IPR050412">
    <property type="entry name" value="Ig-like_Receptors_ImmuneReg"/>
</dbReference>
<sequence length="398" mass="43887">MLFGTMETKLWIIILLSSLQLFVRLSASTPSSSPPVPTLSLFSRYTDSAVLVCRIPGGHKGVQFVLYRVREKVDSRDVPLGAEEVHFTVRLSDPSQHELYCCLYKTEDGYSTFSPYLQLDRQRDAGPSRPTQSYPDPPVLSVEPSNGLVKRGDTLLFHCSLPPPLPQYQANSYNRPVSFLLLRGAAADSKGLTPVAPQAQSSPLSGPEPQPGVFNVGPVTGAEQGQYTCIYQLSRGGALQNSTVSNMIQVTVTDLLPTPSLILQQKSDVWHLLCRGSPAYPGAVFLFTCRTVLHLWKSSGVDWPLILGSLSAAVLFLCSLALIILVLHRKMKAAAEAKRKREEAQFWTHVHGKDHVVDLTLQRSSFTSQDWTSSNTESASRAQLWNPLSTFTTIVQNY</sequence>
<dbReference type="AlphaFoldDB" id="A0AAW0PNH9"/>
<accession>A0AAW0PNH9</accession>
<keyword evidence="3" id="KW-0472">Membrane</keyword>
<keyword evidence="6" id="KW-1185">Reference proteome</keyword>
<keyword evidence="4" id="KW-0732">Signal</keyword>
<dbReference type="InterPro" id="IPR013783">
    <property type="entry name" value="Ig-like_fold"/>
</dbReference>
<keyword evidence="1" id="KW-1015">Disulfide bond</keyword>
<evidence type="ECO:0000313" key="6">
    <source>
        <dbReference type="Proteomes" id="UP001460270"/>
    </source>
</evidence>
<evidence type="ECO:0000256" key="2">
    <source>
        <dbReference type="SAM" id="MobiDB-lite"/>
    </source>
</evidence>
<name>A0AAW0PNH9_9GOBI</name>
<dbReference type="Proteomes" id="UP001460270">
    <property type="component" value="Unassembled WGS sequence"/>
</dbReference>
<keyword evidence="3" id="KW-1133">Transmembrane helix</keyword>
<evidence type="ECO:0008006" key="7">
    <source>
        <dbReference type="Google" id="ProtNLM"/>
    </source>
</evidence>
<dbReference type="GO" id="GO:0002764">
    <property type="term" value="P:immune response-regulating signaling pathway"/>
    <property type="evidence" value="ECO:0007669"/>
    <property type="project" value="TreeGrafter"/>
</dbReference>
<evidence type="ECO:0000313" key="5">
    <source>
        <dbReference type="EMBL" id="KAK7929956.1"/>
    </source>
</evidence>